<comment type="caution">
    <text evidence="2">The sequence shown here is derived from an EMBL/GenBank/DDBJ whole genome shotgun (WGS) entry which is preliminary data.</text>
</comment>
<dbReference type="AlphaFoldDB" id="A0A4Q9R8C8"/>
<gene>
    <name evidence="2" type="ORF">DNJ96_10035</name>
</gene>
<name>A0A4Q9R8C8_9GAMM</name>
<dbReference type="NCBIfam" id="TIGR03798">
    <property type="entry name" value="leader_Nif11"/>
    <property type="match status" value="1"/>
</dbReference>
<dbReference type="InterPro" id="IPR022516">
    <property type="entry name" value="CHP03798_Ocin"/>
</dbReference>
<protein>
    <submittedName>
        <fullName evidence="2">Nif11-like leader peptide family natural product</fullName>
    </submittedName>
</protein>
<accession>A0A4Q9R8C8</accession>
<feature type="domain" description="Nif11" evidence="1">
    <location>
        <begin position="1"/>
        <end position="44"/>
    </location>
</feature>
<sequence length="72" mass="8125">MSIQEIKAFSSQARTDQDLGEKLKACEKVRELITLGKEYGFGIHEDSLYPPNEPQFTEDQLSAKLVKALLRA</sequence>
<reference evidence="2 3" key="1">
    <citation type="submission" date="2018-06" db="EMBL/GenBank/DDBJ databases">
        <title>Three novel Pseudomonas species isolated from symptomatic oak.</title>
        <authorList>
            <person name="Bueno-Gonzalez V."/>
            <person name="Brady C."/>
        </authorList>
    </citation>
    <scope>NUCLEOTIDE SEQUENCE [LARGE SCALE GENOMIC DNA]</scope>
    <source>
        <strain evidence="2 3">P17C</strain>
    </source>
</reference>
<dbReference type="EMBL" id="QJUP01000011">
    <property type="protein sequence ID" value="TBU96889.1"/>
    <property type="molecule type" value="Genomic_DNA"/>
</dbReference>
<dbReference type="OrthoDB" id="9182086at2"/>
<dbReference type="Pfam" id="PF07862">
    <property type="entry name" value="Nif11"/>
    <property type="match status" value="1"/>
</dbReference>
<keyword evidence="3" id="KW-1185">Reference proteome</keyword>
<evidence type="ECO:0000313" key="3">
    <source>
        <dbReference type="Proteomes" id="UP000292639"/>
    </source>
</evidence>
<evidence type="ECO:0000313" key="2">
    <source>
        <dbReference type="EMBL" id="TBU96889.1"/>
    </source>
</evidence>
<evidence type="ECO:0000259" key="1">
    <source>
        <dbReference type="Pfam" id="PF07862"/>
    </source>
</evidence>
<dbReference type="Proteomes" id="UP000292639">
    <property type="component" value="Unassembled WGS sequence"/>
</dbReference>
<proteinExistence type="predicted"/>
<organism evidence="2 3">
    <name type="scientific">Stutzerimonas kirkiae</name>
    <dbReference type="NCBI Taxonomy" id="2211392"/>
    <lineage>
        <taxon>Bacteria</taxon>
        <taxon>Pseudomonadati</taxon>
        <taxon>Pseudomonadota</taxon>
        <taxon>Gammaproteobacteria</taxon>
        <taxon>Pseudomonadales</taxon>
        <taxon>Pseudomonadaceae</taxon>
        <taxon>Stutzerimonas</taxon>
    </lineage>
</organism>
<dbReference type="InterPro" id="IPR012903">
    <property type="entry name" value="Nif11"/>
</dbReference>